<feature type="signal peptide" evidence="2">
    <location>
        <begin position="1"/>
        <end position="18"/>
    </location>
</feature>
<dbReference type="PANTHER" id="PTHR46825">
    <property type="entry name" value="D-ALANYL-D-ALANINE-CARBOXYPEPTIDASE/ENDOPEPTIDASE AMPH"/>
    <property type="match status" value="1"/>
</dbReference>
<proteinExistence type="inferred from homology"/>
<dbReference type="InterPro" id="IPR001466">
    <property type="entry name" value="Beta-lactam-related"/>
</dbReference>
<sequence>MPLVRSILPFLVLPAALGQFASQLPLDDLRQDGGKVVNEELSSYVQNVLDANNFTGLSLGIVLPNGEVEYAAWGNRTEEGDPIDQETVMNLGSCSKAFLSASLGILIQDFADGKNKSALPNTVAEFNWDTKIRDLLPDEWLTEDQWTTEKASLKDLLSHQTGLPAHDKSYSAYDSPQDVVLQMRHLRAAYELRERYEYNNQMYITGAYVISKYSGSSYRDFVEERILLPLRMTSSTLYPNRAFESGRFSQSWTRSRRRIPFFMPEHTADLIAGAGGVMSTVEDMVQWVKLLLNSGVDAQTNNTIIPRTTFDLATSAISVSTAEGDNLTSIAGYGLGWGRYTYRGHEIFQHNGGAPGVATIVDLYPHDGYGLIMLANTAGPRVTRQIADALADRFLGLPPAGQKVRVESPVDDRTEPQRQTPAAPALPLDTSAFAIADLTGTYASIGGYGNFTLCSPVPPTSPDCLAPVQAFRTVDAAAGTPTDHTDLYAVWPRFWASHIRFSWVSGSDSEYDYSYSAEITNLYVEGYGADRTPFEDVSEVIPVRFAVEKGKVVGLGLSAALKPSWRAKKGGSLREIADVWFDKL</sequence>
<evidence type="ECO:0000313" key="5">
    <source>
        <dbReference type="Proteomes" id="UP001218218"/>
    </source>
</evidence>
<evidence type="ECO:0000256" key="1">
    <source>
        <dbReference type="ARBA" id="ARBA00038215"/>
    </source>
</evidence>
<comment type="caution">
    <text evidence="4">The sequence shown here is derived from an EMBL/GenBank/DDBJ whole genome shotgun (WGS) entry which is preliminary data.</text>
</comment>
<reference evidence="4" key="1">
    <citation type="submission" date="2023-03" db="EMBL/GenBank/DDBJ databases">
        <title>Massive genome expansion in bonnet fungi (Mycena s.s.) driven by repeated elements and novel gene families across ecological guilds.</title>
        <authorList>
            <consortium name="Lawrence Berkeley National Laboratory"/>
            <person name="Harder C.B."/>
            <person name="Miyauchi S."/>
            <person name="Viragh M."/>
            <person name="Kuo A."/>
            <person name="Thoen E."/>
            <person name="Andreopoulos B."/>
            <person name="Lu D."/>
            <person name="Skrede I."/>
            <person name="Drula E."/>
            <person name="Henrissat B."/>
            <person name="Morin E."/>
            <person name="Kohler A."/>
            <person name="Barry K."/>
            <person name="LaButti K."/>
            <person name="Morin E."/>
            <person name="Salamov A."/>
            <person name="Lipzen A."/>
            <person name="Mereny Z."/>
            <person name="Hegedus B."/>
            <person name="Baldrian P."/>
            <person name="Stursova M."/>
            <person name="Weitz H."/>
            <person name="Taylor A."/>
            <person name="Grigoriev I.V."/>
            <person name="Nagy L.G."/>
            <person name="Martin F."/>
            <person name="Kauserud H."/>
        </authorList>
    </citation>
    <scope>NUCLEOTIDE SEQUENCE</scope>
    <source>
        <strain evidence="4">CBHHK002</strain>
    </source>
</reference>
<dbReference type="EMBL" id="JARIHO010000032">
    <property type="protein sequence ID" value="KAJ7334795.1"/>
    <property type="molecule type" value="Genomic_DNA"/>
</dbReference>
<keyword evidence="2" id="KW-0732">Signal</keyword>
<dbReference type="Pfam" id="PF00144">
    <property type="entry name" value="Beta-lactamase"/>
    <property type="match status" value="1"/>
</dbReference>
<comment type="similarity">
    <text evidence="1">Belongs to the peptidase S12 family.</text>
</comment>
<keyword evidence="5" id="KW-1185">Reference proteome</keyword>
<gene>
    <name evidence="4" type="ORF">DFH08DRAFT_707139</name>
</gene>
<accession>A0AAD6ZQV8</accession>
<evidence type="ECO:0000313" key="4">
    <source>
        <dbReference type="EMBL" id="KAJ7334795.1"/>
    </source>
</evidence>
<dbReference type="PANTHER" id="PTHR46825:SF15">
    <property type="entry name" value="BETA-LACTAMASE-RELATED DOMAIN-CONTAINING PROTEIN"/>
    <property type="match status" value="1"/>
</dbReference>
<dbReference type="AlphaFoldDB" id="A0AAD6ZQV8"/>
<dbReference type="Gene3D" id="3.40.710.10">
    <property type="entry name" value="DD-peptidase/beta-lactamase superfamily"/>
    <property type="match status" value="1"/>
</dbReference>
<protein>
    <submittedName>
        <fullName evidence="4">Beta-lactamase transpeptidase-like protein</fullName>
    </submittedName>
</protein>
<dbReference type="InterPro" id="IPR012338">
    <property type="entry name" value="Beta-lactam/transpept-like"/>
</dbReference>
<name>A0AAD6ZQV8_9AGAR</name>
<feature type="chain" id="PRO_5042183222" evidence="2">
    <location>
        <begin position="19"/>
        <end position="584"/>
    </location>
</feature>
<evidence type="ECO:0000256" key="2">
    <source>
        <dbReference type="SAM" id="SignalP"/>
    </source>
</evidence>
<feature type="domain" description="Beta-lactamase-related" evidence="3">
    <location>
        <begin position="43"/>
        <end position="389"/>
    </location>
</feature>
<dbReference type="InterPro" id="IPR050491">
    <property type="entry name" value="AmpC-like"/>
</dbReference>
<evidence type="ECO:0000259" key="3">
    <source>
        <dbReference type="Pfam" id="PF00144"/>
    </source>
</evidence>
<dbReference type="SUPFAM" id="SSF56601">
    <property type="entry name" value="beta-lactamase/transpeptidase-like"/>
    <property type="match status" value="1"/>
</dbReference>
<organism evidence="4 5">
    <name type="scientific">Mycena albidolilacea</name>
    <dbReference type="NCBI Taxonomy" id="1033008"/>
    <lineage>
        <taxon>Eukaryota</taxon>
        <taxon>Fungi</taxon>
        <taxon>Dikarya</taxon>
        <taxon>Basidiomycota</taxon>
        <taxon>Agaricomycotina</taxon>
        <taxon>Agaricomycetes</taxon>
        <taxon>Agaricomycetidae</taxon>
        <taxon>Agaricales</taxon>
        <taxon>Marasmiineae</taxon>
        <taxon>Mycenaceae</taxon>
        <taxon>Mycena</taxon>
    </lineage>
</organism>
<dbReference type="Proteomes" id="UP001218218">
    <property type="component" value="Unassembled WGS sequence"/>
</dbReference>